<dbReference type="EC" id="3.6.1.55" evidence="12"/>
<protein>
    <recommendedName>
        <fullName evidence="13">8-oxo-dGTP diphosphatase</fullName>
        <ecNumber evidence="12">3.6.1.55</ecNumber>
    </recommendedName>
    <alternativeName>
        <fullName evidence="16">7,8-dihydro-8-oxoguanine-triphosphatase</fullName>
    </alternativeName>
    <alternativeName>
        <fullName evidence="15">Mutator protein MutT</fullName>
    </alternativeName>
    <alternativeName>
        <fullName evidence="14">dGTP pyrophosphohydrolase</fullName>
    </alternativeName>
</protein>
<dbReference type="PANTHER" id="PTHR47707">
    <property type="entry name" value="8-OXO-DGTP DIPHOSPHATASE"/>
    <property type="match status" value="1"/>
</dbReference>
<evidence type="ECO:0000256" key="6">
    <source>
        <dbReference type="ARBA" id="ARBA00022763"/>
    </source>
</evidence>
<comment type="similarity">
    <text evidence="2">Belongs to the Nudix hydrolase family.</text>
</comment>
<evidence type="ECO:0000313" key="18">
    <source>
        <dbReference type="EMBL" id="MEE1878125.1"/>
    </source>
</evidence>
<feature type="domain" description="Nudix hydrolase" evidence="17">
    <location>
        <begin position="2"/>
        <end position="128"/>
    </location>
</feature>
<keyword evidence="7 18" id="KW-0378">Hydrolase</keyword>
<dbReference type="InterPro" id="IPR015797">
    <property type="entry name" value="NUDIX_hydrolase-like_dom_sf"/>
</dbReference>
<dbReference type="InterPro" id="IPR000086">
    <property type="entry name" value="NUDIX_hydrolase_dom"/>
</dbReference>
<organism evidence="18 19">
    <name type="scientific">Altererythrobacter litoralis</name>
    <dbReference type="NCBI Taxonomy" id="3113904"/>
    <lineage>
        <taxon>Bacteria</taxon>
        <taxon>Pseudomonadati</taxon>
        <taxon>Pseudomonadota</taxon>
        <taxon>Alphaproteobacteria</taxon>
        <taxon>Sphingomonadales</taxon>
        <taxon>Erythrobacteraceae</taxon>
        <taxon>Altererythrobacter</taxon>
    </lineage>
</organism>
<evidence type="ECO:0000256" key="5">
    <source>
        <dbReference type="ARBA" id="ARBA00022723"/>
    </source>
</evidence>
<name>A0ABU7GH51_9SPHN</name>
<dbReference type="InterPro" id="IPR047127">
    <property type="entry name" value="MutT-like"/>
</dbReference>
<keyword evidence="9" id="KW-0234">DNA repair</keyword>
<comment type="cofactor">
    <cofactor evidence="1">
        <name>Mg(2+)</name>
        <dbReference type="ChEBI" id="CHEBI:18420"/>
    </cofactor>
</comment>
<evidence type="ECO:0000256" key="8">
    <source>
        <dbReference type="ARBA" id="ARBA00022842"/>
    </source>
</evidence>
<dbReference type="Pfam" id="PF14815">
    <property type="entry name" value="NUDIX_4"/>
    <property type="match status" value="1"/>
</dbReference>
<evidence type="ECO:0000256" key="11">
    <source>
        <dbReference type="ARBA" id="ARBA00036904"/>
    </source>
</evidence>
<keyword evidence="6" id="KW-0227">DNA damage</keyword>
<evidence type="ECO:0000256" key="3">
    <source>
        <dbReference type="ARBA" id="ARBA00022457"/>
    </source>
</evidence>
<proteinExistence type="inferred from homology"/>
<evidence type="ECO:0000256" key="7">
    <source>
        <dbReference type="ARBA" id="ARBA00022801"/>
    </source>
</evidence>
<dbReference type="EMBL" id="JAZDQV010000010">
    <property type="protein sequence ID" value="MEE1878125.1"/>
    <property type="molecule type" value="Genomic_DNA"/>
</dbReference>
<dbReference type="SUPFAM" id="SSF55811">
    <property type="entry name" value="Nudix"/>
    <property type="match status" value="1"/>
</dbReference>
<evidence type="ECO:0000256" key="2">
    <source>
        <dbReference type="ARBA" id="ARBA00005582"/>
    </source>
</evidence>
<dbReference type="PRINTS" id="PR00502">
    <property type="entry name" value="NUDIXFAMILY"/>
</dbReference>
<gene>
    <name evidence="18" type="ORF">VRS74_10570</name>
</gene>
<dbReference type="GO" id="GO:0016787">
    <property type="term" value="F:hydrolase activity"/>
    <property type="evidence" value="ECO:0007669"/>
    <property type="project" value="UniProtKB-KW"/>
</dbReference>
<dbReference type="InterPro" id="IPR029119">
    <property type="entry name" value="MutY_C"/>
</dbReference>
<keyword evidence="8" id="KW-0460">Magnesium</keyword>
<reference evidence="18 19" key="1">
    <citation type="submission" date="2024-01" db="EMBL/GenBank/DDBJ databases">
        <title>The genome sequence of Erythrobacteraceae sp. strain 1XM1-14.</title>
        <authorList>
            <person name="Liu Y."/>
        </authorList>
    </citation>
    <scope>NUCLEOTIDE SEQUENCE [LARGE SCALE GENOMIC DNA]</scope>
    <source>
        <strain evidence="18 19">1XM1-14</strain>
    </source>
</reference>
<evidence type="ECO:0000313" key="19">
    <source>
        <dbReference type="Proteomes" id="UP001343492"/>
    </source>
</evidence>
<evidence type="ECO:0000259" key="17">
    <source>
        <dbReference type="PROSITE" id="PS51462"/>
    </source>
</evidence>
<dbReference type="RefSeq" id="WP_354145230.1">
    <property type="nucleotide sequence ID" value="NZ_JAZDQV010000010.1"/>
</dbReference>
<keyword evidence="5" id="KW-0479">Metal-binding</keyword>
<evidence type="ECO:0000256" key="9">
    <source>
        <dbReference type="ARBA" id="ARBA00023204"/>
    </source>
</evidence>
<evidence type="ECO:0000256" key="15">
    <source>
        <dbReference type="ARBA" id="ARBA00041979"/>
    </source>
</evidence>
<evidence type="ECO:0000256" key="14">
    <source>
        <dbReference type="ARBA" id="ARBA00041592"/>
    </source>
</evidence>
<dbReference type="Proteomes" id="UP001343492">
    <property type="component" value="Unassembled WGS sequence"/>
</dbReference>
<dbReference type="Gene3D" id="3.90.79.10">
    <property type="entry name" value="Nucleoside Triphosphate Pyrophosphohydrolase"/>
    <property type="match status" value="1"/>
</dbReference>
<keyword evidence="4" id="KW-0235">DNA replication</keyword>
<dbReference type="InterPro" id="IPR020476">
    <property type="entry name" value="Nudix_hydrolase"/>
</dbReference>
<accession>A0ABU7GH51</accession>
<comment type="catalytic activity">
    <reaction evidence="10">
        <text>8-oxo-dGTP + H2O = 8-oxo-dGMP + diphosphate + H(+)</text>
        <dbReference type="Rhea" id="RHEA:31575"/>
        <dbReference type="ChEBI" id="CHEBI:15377"/>
        <dbReference type="ChEBI" id="CHEBI:15378"/>
        <dbReference type="ChEBI" id="CHEBI:33019"/>
        <dbReference type="ChEBI" id="CHEBI:63224"/>
        <dbReference type="ChEBI" id="CHEBI:77896"/>
        <dbReference type="EC" id="3.6.1.55"/>
    </reaction>
</comment>
<evidence type="ECO:0000256" key="1">
    <source>
        <dbReference type="ARBA" id="ARBA00001946"/>
    </source>
</evidence>
<evidence type="ECO:0000256" key="4">
    <source>
        <dbReference type="ARBA" id="ARBA00022705"/>
    </source>
</evidence>
<evidence type="ECO:0000256" key="12">
    <source>
        <dbReference type="ARBA" id="ARBA00038905"/>
    </source>
</evidence>
<evidence type="ECO:0000256" key="13">
    <source>
        <dbReference type="ARBA" id="ARBA00040794"/>
    </source>
</evidence>
<dbReference type="PROSITE" id="PS51462">
    <property type="entry name" value="NUDIX"/>
    <property type="match status" value="1"/>
</dbReference>
<keyword evidence="19" id="KW-1185">Reference proteome</keyword>
<comment type="caution">
    <text evidence="18">The sequence shown here is derived from an EMBL/GenBank/DDBJ whole genome shotgun (WGS) entry which is preliminary data.</text>
</comment>
<sequence>MAAHIDVAAAIIRREDAIFVARRGPNQKMAGLWEFPGGKIETGETPQCCVVRELMEELSMTTAAGAIIATNTHRYEELSVNLIAVEVQMLKDQFTLTVHDRADWVPLNRLLELDLAPADIPIAEQVIAVSEQRGA</sequence>
<comment type="catalytic activity">
    <reaction evidence="11">
        <text>8-oxo-GTP + H2O = 8-oxo-GMP + diphosphate + H(+)</text>
        <dbReference type="Rhea" id="RHEA:67616"/>
        <dbReference type="ChEBI" id="CHEBI:15377"/>
        <dbReference type="ChEBI" id="CHEBI:15378"/>
        <dbReference type="ChEBI" id="CHEBI:33019"/>
        <dbReference type="ChEBI" id="CHEBI:143553"/>
        <dbReference type="ChEBI" id="CHEBI:145694"/>
    </reaction>
</comment>
<dbReference type="CDD" id="cd03425">
    <property type="entry name" value="NUDIX_MutT_NudA_like"/>
    <property type="match status" value="1"/>
</dbReference>
<evidence type="ECO:0000256" key="10">
    <source>
        <dbReference type="ARBA" id="ARBA00035861"/>
    </source>
</evidence>
<keyword evidence="3" id="KW-0515">Mutator protein</keyword>
<dbReference type="PANTHER" id="PTHR47707:SF1">
    <property type="entry name" value="NUDIX HYDROLASE FAMILY PROTEIN"/>
    <property type="match status" value="1"/>
</dbReference>
<evidence type="ECO:0000256" key="16">
    <source>
        <dbReference type="ARBA" id="ARBA00042798"/>
    </source>
</evidence>